<evidence type="ECO:0000259" key="3">
    <source>
        <dbReference type="Pfam" id="PF18335"/>
    </source>
</evidence>
<dbReference type="Pfam" id="PF23139">
    <property type="entry name" value="OB_YrrC"/>
    <property type="match status" value="1"/>
</dbReference>
<evidence type="ECO:0000259" key="2">
    <source>
        <dbReference type="Pfam" id="PF14490"/>
    </source>
</evidence>
<dbReference type="Pfam" id="PF13604">
    <property type="entry name" value="AAA_30"/>
    <property type="match status" value="1"/>
</dbReference>
<dbReference type="STRING" id="272562.CA_C1143"/>
<feature type="domain" description="ATP-dependent RecD2 DNA helicase-like helix-hairpin-helix" evidence="2">
    <location>
        <begin position="150"/>
        <end position="238"/>
    </location>
</feature>
<evidence type="ECO:0000313" key="5">
    <source>
        <dbReference type="EMBL" id="AAK79116.1"/>
    </source>
</evidence>
<gene>
    <name evidence="5" type="primary">recD</name>
    <name evidence="5" type="ordered locus">CA_C1143</name>
</gene>
<sequence>MNNDKQHYTFTIIPIRKLFYNDANNFGIYTCTIEDKQDVFNPKNTVISGTMPSLELGKAYKVMGFEFIHKKYGQQLQIENVEIKKLNSSADERNFLKNIVTLNQYQEIIKIYKSPITAITSGTFNISKVKGIKEKYFEVLKKKIIKNLEYMNFYSEFTKIGFNFNQMKKIIDFYKGGELSLQIINKNPYKLYMDIKGFGFKTVDSIALSMGIEPDSNFRTKAAILYCLEQKEQNGDTYAFIEDIHQQVEKLLNIKINDIKNYLDKEYYYFDVLRLAKRTTWETEKDISVRLKEKINNSQKLFTNNVIHLIPEIERILRIKYDDKQKELFYKINENNILVLTGFAGTGKSSVLNGLLNLFDKKNITYKLMSPTAKAAKRMEECTGKKASTIHRALGLAEGKFLVNEKNPFAEDVIIIDETSMVDIYLFLAVLKGIKNTTKLLCLGDYGQLESISAGNVLFDMIQGGIPCVKLEKIFRQKEDSSLLNVITNIRNGDNPLKNTHKTYLELGRDCKFWLGKKEQTLSRVLLCYKECLKHFSREDIMVLCPMKKGNSGVNKLNQELQKIANSQNTEELKLKDCAYKKEDLVMHIKNDYNANIFSEDCKDTIAKGIFNGDAGKIEKIDLENQKLYVSYDSGIVEYDNSNLNELMLSYALTIHKVQGSQSKVVIVALDMSHYKMLKRSLLYTAASRCVELLIFICDPKAFSIALNNNQVTHKNTFLGELLKIS</sequence>
<dbReference type="Gene3D" id="3.40.50.300">
    <property type="entry name" value="P-loop containing nucleotide triphosphate hydrolases"/>
    <property type="match status" value="2"/>
</dbReference>
<evidence type="ECO:0000259" key="1">
    <source>
        <dbReference type="Pfam" id="PF13538"/>
    </source>
</evidence>
<keyword evidence="6" id="KW-1185">Reference proteome</keyword>
<dbReference type="OrthoDB" id="9803432at2"/>
<dbReference type="eggNOG" id="COG0507">
    <property type="taxonomic scope" value="Bacteria"/>
</dbReference>
<dbReference type="InterPro" id="IPR051055">
    <property type="entry name" value="PIF1_helicase"/>
</dbReference>
<dbReference type="KEGG" id="cac:CA_C1143"/>
<dbReference type="HOGENOM" id="CLU_007524_0_3_9"/>
<feature type="domain" description="UvrD-like helicase C-terminal" evidence="1">
    <location>
        <begin position="650"/>
        <end position="695"/>
    </location>
</feature>
<dbReference type="GeneID" id="44997653"/>
<dbReference type="InterPro" id="IPR029493">
    <property type="entry name" value="RecD2-like_HHH"/>
</dbReference>
<reference evidence="5 6" key="1">
    <citation type="journal article" date="2001" name="J. Bacteriol.">
        <title>Genome sequence and comparative analysis of the solvent-producing bacterium Clostridium acetobutylicum.</title>
        <authorList>
            <person name="Nolling J."/>
            <person name="Breton G."/>
            <person name="Omelchenko M.V."/>
            <person name="Makarova K.S."/>
            <person name="Zeng Q."/>
            <person name="Gibson R."/>
            <person name="Lee H.M."/>
            <person name="Dubois J."/>
            <person name="Qiu D."/>
            <person name="Hitti J."/>
            <person name="Wolf Y.I."/>
            <person name="Tatusov R.L."/>
            <person name="Sabathe F."/>
            <person name="Doucette-Stamm L."/>
            <person name="Soucaille P."/>
            <person name="Daly M.J."/>
            <person name="Bennett G.N."/>
            <person name="Koonin E.V."/>
            <person name="Smith D.R."/>
        </authorList>
    </citation>
    <scope>NUCLEOTIDE SEQUENCE [LARGE SCALE GENOMIC DNA]</scope>
    <source>
        <strain evidence="6">ATCC 824 / DSM 792 / JCM 1419 / LMG 5710 / VKM B-1787</strain>
    </source>
</reference>
<dbReference type="RefSeq" id="WP_010964457.1">
    <property type="nucleotide sequence ID" value="NC_003030.1"/>
</dbReference>
<accession>Q97JX9</accession>
<dbReference type="EMBL" id="AE001437">
    <property type="protein sequence ID" value="AAK79116.1"/>
    <property type="molecule type" value="Genomic_DNA"/>
</dbReference>
<dbReference type="Proteomes" id="UP000000814">
    <property type="component" value="Chromosome"/>
</dbReference>
<dbReference type="PANTHER" id="PTHR47642:SF6">
    <property type="entry name" value="ATP-DEPENDENT DNA HELICASE"/>
    <property type="match status" value="1"/>
</dbReference>
<dbReference type="PIR" id="A97041">
    <property type="entry name" value="A97041"/>
</dbReference>
<dbReference type="SUPFAM" id="SSF52540">
    <property type="entry name" value="P-loop containing nucleoside triphosphate hydrolases"/>
    <property type="match status" value="2"/>
</dbReference>
<dbReference type="Gene3D" id="2.30.30.940">
    <property type="match status" value="1"/>
</dbReference>
<dbReference type="AlphaFoldDB" id="Q97JX9"/>
<dbReference type="CDD" id="cd18809">
    <property type="entry name" value="SF1_C_RecD"/>
    <property type="match status" value="1"/>
</dbReference>
<evidence type="ECO:0000313" key="6">
    <source>
        <dbReference type="Proteomes" id="UP000000814"/>
    </source>
</evidence>
<organism evidence="5 6">
    <name type="scientific">Clostridium acetobutylicum (strain ATCC 824 / DSM 792 / JCM 1419 / IAM 19013 / LMG 5710 / NBRC 13948 / NRRL B-527 / VKM B-1787 / 2291 / W)</name>
    <dbReference type="NCBI Taxonomy" id="272562"/>
    <lineage>
        <taxon>Bacteria</taxon>
        <taxon>Bacillati</taxon>
        <taxon>Bacillota</taxon>
        <taxon>Clostridia</taxon>
        <taxon>Eubacteriales</taxon>
        <taxon>Clostridiaceae</taxon>
        <taxon>Clostridium</taxon>
    </lineage>
</organism>
<dbReference type="Pfam" id="PF14490">
    <property type="entry name" value="HHH_RecD2"/>
    <property type="match status" value="1"/>
</dbReference>
<name>Q97JX9_CLOAB</name>
<feature type="domain" description="ATP-dependent RecD2 DNA helicase OB-fold" evidence="4">
    <location>
        <begin position="17"/>
        <end position="84"/>
    </location>
</feature>
<dbReference type="InterPro" id="IPR027785">
    <property type="entry name" value="UvrD-like_helicase_C"/>
</dbReference>
<dbReference type="Gene3D" id="1.10.10.2220">
    <property type="match status" value="1"/>
</dbReference>
<proteinExistence type="predicted"/>
<dbReference type="InterPro" id="IPR041451">
    <property type="entry name" value="RecD2_SH13"/>
</dbReference>
<dbReference type="InterPro" id="IPR055446">
    <property type="entry name" value="RecD2_N_OB"/>
</dbReference>
<dbReference type="PATRIC" id="fig|272562.8.peg.1348"/>
<dbReference type="Pfam" id="PF18335">
    <property type="entry name" value="SH3_13"/>
    <property type="match status" value="1"/>
</dbReference>
<feature type="domain" description="ATP-dependent RecD2 DNA helicase SH3" evidence="3">
    <location>
        <begin position="557"/>
        <end position="632"/>
    </location>
</feature>
<dbReference type="Pfam" id="PF13538">
    <property type="entry name" value="UvrD_C_2"/>
    <property type="match status" value="1"/>
</dbReference>
<protein>
    <submittedName>
        <fullName evidence="5">Exodeoxyribonuclease V, Alpha subunit, RecD</fullName>
    </submittedName>
</protein>
<dbReference type="PANTHER" id="PTHR47642">
    <property type="entry name" value="ATP-DEPENDENT DNA HELICASE"/>
    <property type="match status" value="1"/>
</dbReference>
<dbReference type="CDD" id="cd17933">
    <property type="entry name" value="DEXSc_RecD-like"/>
    <property type="match status" value="1"/>
</dbReference>
<dbReference type="InterPro" id="IPR027417">
    <property type="entry name" value="P-loop_NTPase"/>
</dbReference>
<evidence type="ECO:0000259" key="4">
    <source>
        <dbReference type="Pfam" id="PF23139"/>
    </source>
</evidence>